<evidence type="ECO:0000259" key="2">
    <source>
        <dbReference type="Pfam" id="PF12051"/>
    </source>
</evidence>
<organism evidence="3 4">
    <name type="scientific">Rhodocollybia butyracea</name>
    <dbReference type="NCBI Taxonomy" id="206335"/>
    <lineage>
        <taxon>Eukaryota</taxon>
        <taxon>Fungi</taxon>
        <taxon>Dikarya</taxon>
        <taxon>Basidiomycota</taxon>
        <taxon>Agaricomycotina</taxon>
        <taxon>Agaricomycetes</taxon>
        <taxon>Agaricomycetidae</taxon>
        <taxon>Agaricales</taxon>
        <taxon>Marasmiineae</taxon>
        <taxon>Omphalotaceae</taxon>
        <taxon>Rhodocollybia</taxon>
    </lineage>
</organism>
<feature type="transmembrane region" description="Helical" evidence="1">
    <location>
        <begin position="32"/>
        <end position="53"/>
    </location>
</feature>
<name>A0A9P5Q9F4_9AGAR</name>
<dbReference type="AlphaFoldDB" id="A0A9P5Q9F4"/>
<evidence type="ECO:0000313" key="4">
    <source>
        <dbReference type="Proteomes" id="UP000772434"/>
    </source>
</evidence>
<gene>
    <name evidence="3" type="ORF">BDP27DRAFT_1209087</name>
</gene>
<accession>A0A9P5Q9F4</accession>
<dbReference type="InterPro" id="IPR022703">
    <property type="entry name" value="DUF3533"/>
</dbReference>
<feature type="transmembrane region" description="Helical" evidence="1">
    <location>
        <begin position="227"/>
        <end position="246"/>
    </location>
</feature>
<feature type="transmembrane region" description="Helical" evidence="1">
    <location>
        <begin position="334"/>
        <end position="353"/>
    </location>
</feature>
<feature type="transmembrane region" description="Helical" evidence="1">
    <location>
        <begin position="386"/>
        <end position="407"/>
    </location>
</feature>
<protein>
    <recommendedName>
        <fullName evidence="2">DUF3533 domain-containing protein</fullName>
    </recommendedName>
</protein>
<dbReference type="EMBL" id="JADNRY010000004">
    <property type="protein sequence ID" value="KAF9077315.1"/>
    <property type="molecule type" value="Genomic_DNA"/>
</dbReference>
<dbReference type="InterPro" id="IPR053001">
    <property type="entry name" value="MNNG_permease-like"/>
</dbReference>
<dbReference type="Proteomes" id="UP000772434">
    <property type="component" value="Unassembled WGS sequence"/>
</dbReference>
<proteinExistence type="predicted"/>
<keyword evidence="1" id="KW-1133">Transmembrane helix</keyword>
<sequence>MNSHLHPKIPPFSASFTDRNLKVARSIYFKNVLRGFLSLVVAMFLIFSIYWGALWRTPAHKLNGWVVDFDQSIVGSTVVQALEASSASTNIIWSQVSSSNFLGGPSQVADDVVEQKTWVAVVVNANATSNLQSAVFSIDTSYNGSLAITVYGNQARSENGYNNIISPTVQAVLRTTTLNFAQTFATELSSSSSNLTNLLATAPQIVIQPISFTIENLKPFDIPVATAMTYVGLIYTLILTFFIVNICLSARQVSGVEMHLTTPSIILLRLASSFITYFFLSLFYSLLSRAFQVDFSRKFGSAGFVIFWMLNWAGMLAVGLALESMLTLLTIRALPFFMLLLIISNVSVCFLPIDVLPHVFRYGYAFPFYNISCAARTIIFGTKNQLGLNFGILIAWVALSCITLPFFQWFMRRKHISELNGAMEADEKVRD</sequence>
<dbReference type="Pfam" id="PF12051">
    <property type="entry name" value="DUF3533"/>
    <property type="match status" value="1"/>
</dbReference>
<keyword evidence="1" id="KW-0472">Membrane</keyword>
<dbReference type="PANTHER" id="PTHR34814:SF1">
    <property type="entry name" value="NITROSOGUANIDINE RESISTANCE PROTEIN SNG1"/>
    <property type="match status" value="1"/>
</dbReference>
<comment type="caution">
    <text evidence="3">The sequence shown here is derived from an EMBL/GenBank/DDBJ whole genome shotgun (WGS) entry which is preliminary data.</text>
</comment>
<evidence type="ECO:0000313" key="3">
    <source>
        <dbReference type="EMBL" id="KAF9077315.1"/>
    </source>
</evidence>
<reference evidence="3" key="1">
    <citation type="submission" date="2020-11" db="EMBL/GenBank/DDBJ databases">
        <authorList>
            <consortium name="DOE Joint Genome Institute"/>
            <person name="Ahrendt S."/>
            <person name="Riley R."/>
            <person name="Andreopoulos W."/>
            <person name="Labutti K."/>
            <person name="Pangilinan J."/>
            <person name="Ruiz-Duenas F.J."/>
            <person name="Barrasa J.M."/>
            <person name="Sanchez-Garcia M."/>
            <person name="Camarero S."/>
            <person name="Miyauchi S."/>
            <person name="Serrano A."/>
            <person name="Linde D."/>
            <person name="Babiker R."/>
            <person name="Drula E."/>
            <person name="Ayuso-Fernandez I."/>
            <person name="Pacheco R."/>
            <person name="Padilla G."/>
            <person name="Ferreira P."/>
            <person name="Barriuso J."/>
            <person name="Kellner H."/>
            <person name="Castanera R."/>
            <person name="Alfaro M."/>
            <person name="Ramirez L."/>
            <person name="Pisabarro A.G."/>
            <person name="Kuo A."/>
            <person name="Tritt A."/>
            <person name="Lipzen A."/>
            <person name="He G."/>
            <person name="Yan M."/>
            <person name="Ng V."/>
            <person name="Cullen D."/>
            <person name="Martin F."/>
            <person name="Rosso M.-N."/>
            <person name="Henrissat B."/>
            <person name="Hibbett D."/>
            <person name="Martinez A.T."/>
            <person name="Grigoriev I.V."/>
        </authorList>
    </citation>
    <scope>NUCLEOTIDE SEQUENCE</scope>
    <source>
        <strain evidence="3">AH 40177</strain>
    </source>
</reference>
<feature type="domain" description="DUF3533" evidence="2">
    <location>
        <begin position="37"/>
        <end position="401"/>
    </location>
</feature>
<feature type="transmembrane region" description="Helical" evidence="1">
    <location>
        <begin position="299"/>
        <end position="322"/>
    </location>
</feature>
<evidence type="ECO:0000256" key="1">
    <source>
        <dbReference type="SAM" id="Phobius"/>
    </source>
</evidence>
<dbReference type="PANTHER" id="PTHR34814">
    <property type="entry name" value="NITROSOGUANIDINE RESISTANCE PROTEIN SNG1"/>
    <property type="match status" value="1"/>
</dbReference>
<keyword evidence="1" id="KW-0812">Transmembrane</keyword>
<feature type="transmembrane region" description="Helical" evidence="1">
    <location>
        <begin position="266"/>
        <end position="287"/>
    </location>
</feature>
<dbReference type="GO" id="GO:0016020">
    <property type="term" value="C:membrane"/>
    <property type="evidence" value="ECO:0007669"/>
    <property type="project" value="TreeGrafter"/>
</dbReference>
<keyword evidence="4" id="KW-1185">Reference proteome</keyword>
<dbReference type="OrthoDB" id="2140105at2759"/>